<dbReference type="InterPro" id="IPR001466">
    <property type="entry name" value="Beta-lactam-related"/>
</dbReference>
<proteinExistence type="predicted"/>
<protein>
    <submittedName>
        <fullName evidence="2">CubicO group peptidase (Beta-lactamase class C family)</fullName>
    </submittedName>
</protein>
<evidence type="ECO:0000313" key="3">
    <source>
        <dbReference type="Proteomes" id="UP000237662"/>
    </source>
</evidence>
<dbReference type="PANTHER" id="PTHR43283:SF3">
    <property type="entry name" value="BETA-LACTAMASE FAMILY PROTEIN (AFU_ORTHOLOGUE AFUA_5G07500)"/>
    <property type="match status" value="1"/>
</dbReference>
<name>A0A2S6I3K1_9BACT</name>
<gene>
    <name evidence="2" type="ORF">CLV84_2669</name>
</gene>
<accession>A0A2S6I3K1</accession>
<dbReference type="AlphaFoldDB" id="A0A2S6I3K1"/>
<dbReference type="InterPro" id="IPR050789">
    <property type="entry name" value="Diverse_Enzym_Activities"/>
</dbReference>
<organism evidence="2 3">
    <name type="scientific">Neolewinella xylanilytica</name>
    <dbReference type="NCBI Taxonomy" id="1514080"/>
    <lineage>
        <taxon>Bacteria</taxon>
        <taxon>Pseudomonadati</taxon>
        <taxon>Bacteroidota</taxon>
        <taxon>Saprospiria</taxon>
        <taxon>Saprospirales</taxon>
        <taxon>Lewinellaceae</taxon>
        <taxon>Neolewinella</taxon>
    </lineage>
</organism>
<comment type="caution">
    <text evidence="2">The sequence shown here is derived from an EMBL/GenBank/DDBJ whole genome shotgun (WGS) entry which is preliminary data.</text>
</comment>
<evidence type="ECO:0000313" key="2">
    <source>
        <dbReference type="EMBL" id="PPK85762.1"/>
    </source>
</evidence>
<sequence length="366" mass="40204">MVLLLSGQQLWGQVVTDTTVVAEVVERAAAKVLRSRDIRSVSIGVVVDGKTVTRHFGELTPGGGNPPDDGTVFEIASVTKTLVGYLVAATVAAGKLDIDEDIRSYLPAPYPNLAYDGEPIRIRHLLTHTSGLPGFLPLAWNGVFETFAPDVPARFHALEQQYGKDDFWEDLATVRLSEPPGSTYAYSSAGTELLAYILEQVNEAALDQQLETILTGPEKLAHTQLKLRGTGDAVQGYWMENDAPSPRSFNSLWGGGVGVTATLPDLLRYAALQLRKEDPVVSRSHEILYTDGKSRHIAYCWNVWRDKYGTSYNHHGGTSGTQNWLYVFPDHELAVSVISNHSGPKTAGKLNQTVHRIVRELVDTRR</sequence>
<feature type="domain" description="Beta-lactamase-related" evidence="1">
    <location>
        <begin position="26"/>
        <end position="352"/>
    </location>
</feature>
<dbReference type="InterPro" id="IPR012338">
    <property type="entry name" value="Beta-lactam/transpept-like"/>
</dbReference>
<dbReference type="Pfam" id="PF00144">
    <property type="entry name" value="Beta-lactamase"/>
    <property type="match status" value="1"/>
</dbReference>
<dbReference type="Proteomes" id="UP000237662">
    <property type="component" value="Unassembled WGS sequence"/>
</dbReference>
<evidence type="ECO:0000259" key="1">
    <source>
        <dbReference type="Pfam" id="PF00144"/>
    </source>
</evidence>
<dbReference type="SUPFAM" id="SSF56601">
    <property type="entry name" value="beta-lactamase/transpeptidase-like"/>
    <property type="match status" value="1"/>
</dbReference>
<dbReference type="EMBL" id="PTJC01000006">
    <property type="protein sequence ID" value="PPK85762.1"/>
    <property type="molecule type" value="Genomic_DNA"/>
</dbReference>
<keyword evidence="3" id="KW-1185">Reference proteome</keyword>
<dbReference type="PANTHER" id="PTHR43283">
    <property type="entry name" value="BETA-LACTAMASE-RELATED"/>
    <property type="match status" value="1"/>
</dbReference>
<dbReference type="Gene3D" id="3.40.710.10">
    <property type="entry name" value="DD-peptidase/beta-lactamase superfamily"/>
    <property type="match status" value="1"/>
</dbReference>
<reference evidence="2 3" key="1">
    <citation type="submission" date="2018-02" db="EMBL/GenBank/DDBJ databases">
        <title>Genomic Encyclopedia of Archaeal and Bacterial Type Strains, Phase II (KMG-II): from individual species to whole genera.</title>
        <authorList>
            <person name="Goeker M."/>
        </authorList>
    </citation>
    <scope>NUCLEOTIDE SEQUENCE [LARGE SCALE GENOMIC DNA]</scope>
    <source>
        <strain evidence="2 3">DSM 29526</strain>
    </source>
</reference>